<accession>A0ABZ2GY12</accession>
<sequence>MSRSFKTEVKFKRNRRTVIKSAVKAVREDRTYYIEQGVQEYEAQRLGNADSRDIHYNGV</sequence>
<keyword evidence="2" id="KW-1185">Reference proteome</keyword>
<evidence type="ECO:0000313" key="1">
    <source>
        <dbReference type="EMBL" id="WWO60279.1"/>
    </source>
</evidence>
<organism evidence="1 2">
    <name type="scientific">Xanthomonas phage SB4</name>
    <dbReference type="NCBI Taxonomy" id="3117473"/>
    <lineage>
        <taxon>Viruses</taxon>
        <taxon>Duplodnaviria</taxon>
        <taxon>Heunggongvirae</taxon>
        <taxon>Uroviricota</taxon>
        <taxon>Caudoviricetes</taxon>
        <taxon>Autographivirales</taxon>
        <taxon>Autonotataviridae</taxon>
        <taxon>Gujervirinae</taxon>
        <taxon>Ceskevirus</taxon>
        <taxon>Ceskevirus SB4</taxon>
    </lineage>
</organism>
<dbReference type="Proteomes" id="UP001384053">
    <property type="component" value="Segment"/>
</dbReference>
<evidence type="ECO:0000313" key="2">
    <source>
        <dbReference type="Proteomes" id="UP001384053"/>
    </source>
</evidence>
<name>A0ABZ2GY12_9CAUD</name>
<dbReference type="EMBL" id="PP079415">
    <property type="protein sequence ID" value="WWO60279.1"/>
    <property type="molecule type" value="Genomic_DNA"/>
</dbReference>
<protein>
    <submittedName>
        <fullName evidence="1">Uncharacterized protein</fullName>
    </submittedName>
</protein>
<proteinExistence type="predicted"/>
<reference evidence="1 2" key="1">
    <citation type="submission" date="2024-01" db="EMBL/GenBank/DDBJ databases">
        <title>Novel lytic viruses for Xanthomonas sp. and Stenotrophomonas maltophilia.</title>
        <authorList>
            <person name="Petrzik K."/>
            <person name="Brazdova S."/>
            <person name="Sovova L."/>
            <person name="Neoralova M."/>
        </authorList>
    </citation>
    <scope>NUCLEOTIDE SEQUENCE [LARGE SCALE GENOMIC DNA]</scope>
</reference>